<gene>
    <name evidence="6" type="ORF">ABR60_03350</name>
    <name evidence="7" type="ORF">ABR60_06055</name>
</gene>
<accession>A0A0R2NVD2</accession>
<feature type="domain" description="RNA polymerase sigma factor 70 region 4 type 2" evidence="5">
    <location>
        <begin position="7"/>
        <end position="55"/>
    </location>
</feature>
<dbReference type="AlphaFoldDB" id="A0A0R2NVD2"/>
<dbReference type="Pfam" id="PF08281">
    <property type="entry name" value="Sigma70_r4_2"/>
    <property type="match status" value="1"/>
</dbReference>
<dbReference type="Proteomes" id="UP000053941">
    <property type="component" value="Unassembled WGS sequence"/>
</dbReference>
<name>A0A0R2NVD2_9ACTN</name>
<proteinExistence type="inferred from homology"/>
<dbReference type="GO" id="GO:0016987">
    <property type="term" value="F:sigma factor activity"/>
    <property type="evidence" value="ECO:0007669"/>
    <property type="project" value="UniProtKB-KW"/>
</dbReference>
<evidence type="ECO:0000313" key="6">
    <source>
        <dbReference type="EMBL" id="KRO27827.1"/>
    </source>
</evidence>
<keyword evidence="4" id="KW-0804">Transcription</keyword>
<dbReference type="InterPro" id="IPR013324">
    <property type="entry name" value="RNA_pol_sigma_r3/r4-like"/>
</dbReference>
<reference evidence="7 8" key="1">
    <citation type="submission" date="2015-10" db="EMBL/GenBank/DDBJ databases">
        <title>Metagenome-Assembled Genomes uncover a global brackish microbiome.</title>
        <authorList>
            <person name="Hugerth L.W."/>
            <person name="Larsson J."/>
            <person name="Alneberg J."/>
            <person name="Lindh M.V."/>
            <person name="Legrand C."/>
            <person name="Pinhassi J."/>
            <person name="Andersson A.F."/>
        </authorList>
    </citation>
    <scope>NUCLEOTIDE SEQUENCE [LARGE SCALE GENOMIC DNA]</scope>
    <source>
        <strain evidence="7">BACL2 MAG-120802-bin41</strain>
    </source>
</reference>
<dbReference type="Gene3D" id="1.10.10.10">
    <property type="entry name" value="Winged helix-like DNA-binding domain superfamily/Winged helix DNA-binding domain"/>
    <property type="match status" value="1"/>
</dbReference>
<comment type="similarity">
    <text evidence="1">Belongs to the sigma-70 factor family. ECF subfamily.</text>
</comment>
<dbReference type="InterPro" id="IPR036388">
    <property type="entry name" value="WH-like_DNA-bd_sf"/>
</dbReference>
<evidence type="ECO:0000313" key="7">
    <source>
        <dbReference type="EMBL" id="KRO27837.1"/>
    </source>
</evidence>
<dbReference type="GO" id="GO:0003677">
    <property type="term" value="F:DNA binding"/>
    <property type="evidence" value="ECO:0007669"/>
    <property type="project" value="InterPro"/>
</dbReference>
<comment type="caution">
    <text evidence="7">The sequence shown here is derived from an EMBL/GenBank/DDBJ whole genome shotgun (WGS) entry which is preliminary data.</text>
</comment>
<evidence type="ECO:0000256" key="1">
    <source>
        <dbReference type="ARBA" id="ARBA00010641"/>
    </source>
</evidence>
<evidence type="ECO:0000256" key="4">
    <source>
        <dbReference type="ARBA" id="ARBA00023163"/>
    </source>
</evidence>
<evidence type="ECO:0000256" key="2">
    <source>
        <dbReference type="ARBA" id="ARBA00023015"/>
    </source>
</evidence>
<keyword evidence="2" id="KW-0805">Transcription regulation</keyword>
<evidence type="ECO:0000313" key="8">
    <source>
        <dbReference type="Proteomes" id="UP000053941"/>
    </source>
</evidence>
<dbReference type="GO" id="GO:0006352">
    <property type="term" value="P:DNA-templated transcription initiation"/>
    <property type="evidence" value="ECO:0007669"/>
    <property type="project" value="InterPro"/>
</dbReference>
<evidence type="ECO:0000256" key="3">
    <source>
        <dbReference type="ARBA" id="ARBA00023082"/>
    </source>
</evidence>
<dbReference type="EMBL" id="LIAS01000241">
    <property type="protein sequence ID" value="KRO27827.1"/>
    <property type="molecule type" value="Genomic_DNA"/>
</dbReference>
<dbReference type="InterPro" id="IPR013249">
    <property type="entry name" value="RNA_pol_sigma70_r4_t2"/>
</dbReference>
<dbReference type="SUPFAM" id="SSF88659">
    <property type="entry name" value="Sigma3 and sigma4 domains of RNA polymerase sigma factors"/>
    <property type="match status" value="1"/>
</dbReference>
<dbReference type="EMBL" id="LIAS01000240">
    <property type="protein sequence ID" value="KRO27837.1"/>
    <property type="molecule type" value="Genomic_DNA"/>
</dbReference>
<protein>
    <recommendedName>
        <fullName evidence="5">RNA polymerase sigma factor 70 region 4 type 2 domain-containing protein</fullName>
    </recommendedName>
</protein>
<organism evidence="7 8">
    <name type="scientific">Actinobacteria bacterium BACL2 MAG-120802-bin41</name>
    <dbReference type="NCBI Taxonomy" id="1655568"/>
    <lineage>
        <taxon>Bacteria</taxon>
        <taxon>Bacillati</taxon>
        <taxon>Actinomycetota</taxon>
        <taxon>Actinomycetes</taxon>
        <taxon>Actinomycetes incertae sedis</taxon>
        <taxon>ac1 cluster</taxon>
    </lineage>
</organism>
<sequence>MSKQNQTLEEFIDSLPEEERIVLTLYYIKRYSIEEISTKIGAPTRAITAVLRSGRMRMSSAFNFPQGS</sequence>
<keyword evidence="3" id="KW-0731">Sigma factor</keyword>
<evidence type="ECO:0000259" key="5">
    <source>
        <dbReference type="Pfam" id="PF08281"/>
    </source>
</evidence>